<dbReference type="AlphaFoldDB" id="A0A2T9WLD3"/>
<evidence type="ECO:0000313" key="1">
    <source>
        <dbReference type="EMBL" id="MCC5447185.1"/>
    </source>
</evidence>
<dbReference type="EMBL" id="QEFP02000014">
    <property type="protein sequence ID" value="MCC5447185.1"/>
    <property type="molecule type" value="Genomic_DNA"/>
</dbReference>
<name>A0A2T9WLD3_NANST</name>
<reference evidence="1" key="3">
    <citation type="submission" date="2017-05" db="EMBL/GenBank/DDBJ databases">
        <authorList>
            <person name="Munson-Mcgee J.H."/>
        </authorList>
    </citation>
    <scope>NUCLEOTIDE SEQUENCE</scope>
    <source>
        <strain evidence="1">SCGC AB-777_F03</strain>
    </source>
</reference>
<dbReference type="RefSeq" id="WP_228615410.1">
    <property type="nucleotide sequence ID" value="NZ_QEFP02000014.1"/>
</dbReference>
<reference evidence="2" key="2">
    <citation type="submission" date="2017-05" db="EMBL/GenBank/DDBJ databases">
        <authorList>
            <person name="Song R."/>
            <person name="Chenine A.L."/>
            <person name="Ruprecht R.M."/>
        </authorList>
    </citation>
    <scope>NUCLEOTIDE SEQUENCE</scope>
    <source>
        <strain evidence="2">SCGC AB-777_F03</strain>
    </source>
</reference>
<dbReference type="EMBL" id="QEFP01000005">
    <property type="protein sequence ID" value="PVU68646.1"/>
    <property type="molecule type" value="Genomic_DNA"/>
</dbReference>
<gene>
    <name evidence="1" type="ORF">DDW03_002090</name>
    <name evidence="2" type="ORF">DDW03_01460</name>
</gene>
<comment type="caution">
    <text evidence="2">The sequence shown here is derived from an EMBL/GenBank/DDBJ whole genome shotgun (WGS) entry which is preliminary data.</text>
</comment>
<reference evidence="1" key="4">
    <citation type="submission" date="2021-11" db="EMBL/GenBank/DDBJ databases">
        <authorList>
            <person name="Munson-Mcgee J."/>
            <person name="Field E."/>
            <person name="Bateson M."/>
            <person name="Rooney C."/>
            <person name="Stepanauskas R."/>
            <person name="Young M."/>
        </authorList>
    </citation>
    <scope>NUCLEOTIDE SEQUENCE</scope>
    <source>
        <strain evidence="1">SCGC AB-777_F03</strain>
    </source>
</reference>
<reference evidence="2" key="1">
    <citation type="journal article" date="2015" name="Appl. Environ. Microbiol.">
        <title>Nanoarchaeota, Their Sulfolobales Host, and Nanoarchaeota Virus Distribution across Yellowstone National Park Hot Springs.</title>
        <authorList>
            <person name="Munson-McGee J.H."/>
            <person name="Field E.K."/>
            <person name="Bateson M."/>
            <person name="Rooney C."/>
            <person name="Stepanauskas R."/>
            <person name="Young M.J."/>
        </authorList>
    </citation>
    <scope>NUCLEOTIDE SEQUENCE [LARGE SCALE GENOMIC DNA]</scope>
    <source>
        <strain evidence="2">SCGC AB-777_F03</strain>
    </source>
</reference>
<organism evidence="2">
    <name type="scientific">Nanobsidianus stetteri</name>
    <dbReference type="NCBI Taxonomy" id="1294122"/>
    <lineage>
        <taxon>Archaea</taxon>
        <taxon>Nanobdellota</taxon>
        <taxon>Candidatus Nanoarchaeia</taxon>
        <taxon>Nanoarchaeales</taxon>
        <taxon>Nanopusillaceae</taxon>
        <taxon>Candidatus Nanobsidianus</taxon>
    </lineage>
</organism>
<evidence type="ECO:0000313" key="2">
    <source>
        <dbReference type="EMBL" id="PVU68646.1"/>
    </source>
</evidence>
<dbReference type="Proteomes" id="UP000245509">
    <property type="component" value="Unassembled WGS sequence"/>
</dbReference>
<sequence length="233" mass="28027">MPSYITLKARVYYITRDGGLYNIHAYVEYNRGREKERKFFTLQTEKEIPKIIFEKYRKIKDEDKYYFPKVFIVPTPSIRIRKNKKNIPNKTAIPFDEKFKLVVIYAKDPPYRIRLDKLIKVSSMRIYVRKDKLRRMYVEGFCEPDALDALINNNNLESKSYNIDLREANLDDLLKFIRYDVKYNSKNNQNNRNEEMEKTGPYIFIDKGRNLSCKQSYIAPKDIKILEIYKIKI</sequence>
<accession>A0A2T9WLD3</accession>
<proteinExistence type="predicted"/>
<protein>
    <submittedName>
        <fullName evidence="2">Uncharacterized protein</fullName>
    </submittedName>
</protein>